<dbReference type="KEGG" id="stha:NCTC11429_02927"/>
<evidence type="ECO:0000256" key="6">
    <source>
        <dbReference type="ARBA" id="ARBA00023237"/>
    </source>
</evidence>
<evidence type="ECO:0000256" key="3">
    <source>
        <dbReference type="ARBA" id="ARBA00022452"/>
    </source>
</evidence>
<dbReference type="Pfam" id="PF07715">
    <property type="entry name" value="Plug"/>
    <property type="match status" value="1"/>
</dbReference>
<dbReference type="InterPro" id="IPR012910">
    <property type="entry name" value="Plug_dom"/>
</dbReference>
<dbReference type="InterPro" id="IPR023997">
    <property type="entry name" value="TonB-dep_OMP_SusC/RagA_CS"/>
</dbReference>
<keyword evidence="3 7" id="KW-1134">Transmembrane beta strand</keyword>
<dbReference type="EMBL" id="LR590484">
    <property type="protein sequence ID" value="VTR43799.1"/>
    <property type="molecule type" value="Genomic_DNA"/>
</dbReference>
<organism evidence="10 11">
    <name type="scientific">Sphingobacterium thalpophilum</name>
    <dbReference type="NCBI Taxonomy" id="259"/>
    <lineage>
        <taxon>Bacteria</taxon>
        <taxon>Pseudomonadati</taxon>
        <taxon>Bacteroidota</taxon>
        <taxon>Sphingobacteriia</taxon>
        <taxon>Sphingobacteriales</taxon>
        <taxon>Sphingobacteriaceae</taxon>
        <taxon>Sphingobacterium</taxon>
    </lineage>
</organism>
<dbReference type="SUPFAM" id="SSF49464">
    <property type="entry name" value="Carboxypeptidase regulatory domain-like"/>
    <property type="match status" value="1"/>
</dbReference>
<evidence type="ECO:0000256" key="8">
    <source>
        <dbReference type="SAM" id="Phobius"/>
    </source>
</evidence>
<dbReference type="STRING" id="1123265.GCA_000686625_02607"/>
<gene>
    <name evidence="10" type="ORF">NCTC11429_02927</name>
</gene>
<accession>A0A4U9VER4</accession>
<name>A0A4U9VER4_9SPHI</name>
<keyword evidence="5 7" id="KW-0472">Membrane</keyword>
<feature type="transmembrane region" description="Helical" evidence="8">
    <location>
        <begin position="21"/>
        <end position="43"/>
    </location>
</feature>
<proteinExistence type="inferred from homology"/>
<dbReference type="AlphaFoldDB" id="A0A4U9VER4"/>
<dbReference type="Pfam" id="PF13715">
    <property type="entry name" value="CarbopepD_reg_2"/>
    <property type="match status" value="1"/>
</dbReference>
<evidence type="ECO:0000259" key="9">
    <source>
        <dbReference type="Pfam" id="PF07715"/>
    </source>
</evidence>
<keyword evidence="10" id="KW-0675">Receptor</keyword>
<keyword evidence="8" id="KW-1133">Transmembrane helix</keyword>
<dbReference type="GeneID" id="78463621"/>
<evidence type="ECO:0000256" key="7">
    <source>
        <dbReference type="PROSITE-ProRule" id="PRU01360"/>
    </source>
</evidence>
<dbReference type="GO" id="GO:0009279">
    <property type="term" value="C:cell outer membrane"/>
    <property type="evidence" value="ECO:0007669"/>
    <property type="project" value="UniProtKB-SubCell"/>
</dbReference>
<dbReference type="InterPro" id="IPR008969">
    <property type="entry name" value="CarboxyPept-like_regulatory"/>
</dbReference>
<keyword evidence="2 7" id="KW-0813">Transport</keyword>
<comment type="similarity">
    <text evidence="7">Belongs to the TonB-dependent receptor family.</text>
</comment>
<dbReference type="Gene3D" id="2.60.40.1120">
    <property type="entry name" value="Carboxypeptidase-like, regulatory domain"/>
    <property type="match status" value="1"/>
</dbReference>
<dbReference type="Gene3D" id="2.40.170.20">
    <property type="entry name" value="TonB-dependent receptor, beta-barrel domain"/>
    <property type="match status" value="1"/>
</dbReference>
<protein>
    <submittedName>
        <fullName evidence="10">Outer membrane cobalamin receptor protein</fullName>
    </submittedName>
</protein>
<sequence length="1170" mass="128537">MKNNAIRVEGRYYPKLFNAIILVKLTTILTLLFHLTAIGHSLAQNERATLNLKSVNLGKILKEIESQTKYRFVYGEDLVEGLGESFAINAQNEPVKDILDELLLHTDLSFRLHREYLIVLTKEEKQTQHDQGILQGTVRDSQGRPLPGVTVNVLGENNNTVLTDPNGIFKIRASLGQTLRISYVGYVSQTVRLSAARLREGIQVVLETGVNTLEETVVVGYGSVKRKDLTGSVVSVDVKEIRDVPFTSIDQALTGKAAGVQVVQADGSPGGVAKIRIRGGTSLMGGNDPLYIIDGVQMTVQNRYVSNSAEVVNPIDRFGSDDPNSAVSGSFARGLNSLAGLNISDIETIDVLKDASATAIYGSRAANGVVIITTKRGKRDQKPTLEANYYHGISKQRPIKLLDRDQYIMILQEANRNLLEARKAAGETLTPEELADFDNRINNPDFYGTANTDWLDLVTRTGKSDNADLSVRGGSSASQYFISLGYTGNQGVVKGTDFQRLSGRINLDNEITSKLRTQATFGYGYTTNNITNGLYTQALFAPPTFAAYNADGSIAKYTGSTLDGSDYQGYQNPLVLLDGINRATSHSLLGSIAADYRILPELVFRSTASINYNSTNQRNYVTGDALIAASNGVGTSSLGTGSQSQNQLSDLFFENTLTWDKVFNTAHRLNIVGGTSWQKTRSQLFGVTAQGYPDDKYLNNLSSASLVTAAVGTSGQNSLLSFYTRALYAWKDRYIFTFTGRSDASSKFPKVNRTGFFPSGGVAWRLSEESFMKEVKWIDDIKLRASAGYTGTQNIGDNMFYTLYNPYAYAGKSTMVPSQLGNEDIRWESTLQKDAGLDISLFHSRFGASIEVYEKATSGILFTRTVAGSSSYSSVIANLANIRNRGLEIALRGTFIENKNLSWNGAFNISFNRSLVTNVDRDFTDPNDITSYNLGNAIVREGEPLGLIYGKQFTGLLQTQEEVDAYKAKNPYWIYFDPYLGIGDPSYKIPEGEYFPSNDIIGHAAPKFYGGYTNSISYKGLSLTTLFTFSYGNDILYQGDIQNNNVSNRSNKTTEILGRWTPENPTSTRPRLLYGYNGTTYTNSAAVYDGSFLRLKSLTLTYALPERWKKRLGLPQASIFGSATNILTWTSYPGVDPEVSNDPYSLINGASDPGTFPAVRQFTLGLRFSL</sequence>
<dbReference type="InterPro" id="IPR023996">
    <property type="entry name" value="TonB-dep_OMP_SusC/RagA"/>
</dbReference>
<evidence type="ECO:0000256" key="2">
    <source>
        <dbReference type="ARBA" id="ARBA00022448"/>
    </source>
</evidence>
<evidence type="ECO:0000256" key="5">
    <source>
        <dbReference type="ARBA" id="ARBA00023136"/>
    </source>
</evidence>
<evidence type="ECO:0000313" key="10">
    <source>
        <dbReference type="EMBL" id="VTR43799.1"/>
    </source>
</evidence>
<evidence type="ECO:0000313" key="11">
    <source>
        <dbReference type="Proteomes" id="UP000308196"/>
    </source>
</evidence>
<dbReference type="InterPro" id="IPR039426">
    <property type="entry name" value="TonB-dep_rcpt-like"/>
</dbReference>
<dbReference type="NCBIfam" id="TIGR04056">
    <property type="entry name" value="OMP_RagA_SusC"/>
    <property type="match status" value="1"/>
</dbReference>
<keyword evidence="6 7" id="KW-0998">Cell outer membrane</keyword>
<dbReference type="InterPro" id="IPR037066">
    <property type="entry name" value="Plug_dom_sf"/>
</dbReference>
<evidence type="ECO:0000256" key="4">
    <source>
        <dbReference type="ARBA" id="ARBA00022692"/>
    </source>
</evidence>
<dbReference type="RefSeq" id="WP_197734472.1">
    <property type="nucleotide sequence ID" value="NZ_LR590484.1"/>
</dbReference>
<dbReference type="Gene3D" id="2.170.130.10">
    <property type="entry name" value="TonB-dependent receptor, plug domain"/>
    <property type="match status" value="1"/>
</dbReference>
<reference evidence="10 11" key="1">
    <citation type="submission" date="2019-05" db="EMBL/GenBank/DDBJ databases">
        <authorList>
            <consortium name="Pathogen Informatics"/>
        </authorList>
    </citation>
    <scope>NUCLEOTIDE SEQUENCE [LARGE SCALE GENOMIC DNA]</scope>
    <source>
        <strain evidence="10 11">NCTC11429</strain>
    </source>
</reference>
<dbReference type="InterPro" id="IPR036942">
    <property type="entry name" value="Beta-barrel_TonB_sf"/>
</dbReference>
<dbReference type="PROSITE" id="PS52016">
    <property type="entry name" value="TONB_DEPENDENT_REC_3"/>
    <property type="match status" value="1"/>
</dbReference>
<feature type="domain" description="TonB-dependent receptor plug" evidence="9">
    <location>
        <begin position="226"/>
        <end position="369"/>
    </location>
</feature>
<dbReference type="Proteomes" id="UP000308196">
    <property type="component" value="Chromosome"/>
</dbReference>
<evidence type="ECO:0000256" key="1">
    <source>
        <dbReference type="ARBA" id="ARBA00004571"/>
    </source>
</evidence>
<keyword evidence="4 7" id="KW-0812">Transmembrane</keyword>
<dbReference type="SUPFAM" id="SSF56935">
    <property type="entry name" value="Porins"/>
    <property type="match status" value="1"/>
</dbReference>
<dbReference type="NCBIfam" id="TIGR04057">
    <property type="entry name" value="SusC_RagA_signa"/>
    <property type="match status" value="1"/>
</dbReference>
<comment type="subcellular location">
    <subcellularLocation>
        <location evidence="1 7">Cell outer membrane</location>
        <topology evidence="1 7">Multi-pass membrane protein</topology>
    </subcellularLocation>
</comment>